<dbReference type="EMBL" id="CP002738">
    <property type="protein sequence ID" value="AEG02578.1"/>
    <property type="molecule type" value="Genomic_DNA"/>
</dbReference>
<dbReference type="Proteomes" id="UP000008888">
    <property type="component" value="Chromosome"/>
</dbReference>
<keyword evidence="1" id="KW-1133">Transmembrane helix</keyword>
<evidence type="ECO:0000313" key="3">
    <source>
        <dbReference type="EMBL" id="AEG02578.1"/>
    </source>
</evidence>
<dbReference type="KEGG" id="mmt:Metme_4227"/>
<name>G0A235_METMM</name>
<dbReference type="OrthoDB" id="7059479at2"/>
<accession>G0A235</accession>
<dbReference type="eggNOG" id="ENOG503388D">
    <property type="taxonomic scope" value="Bacteria"/>
</dbReference>
<proteinExistence type="predicted"/>
<protein>
    <recommendedName>
        <fullName evidence="5">Secreted protein</fullName>
    </recommendedName>
</protein>
<keyword evidence="2" id="KW-0732">Signal</keyword>
<feature type="chain" id="PRO_5003396773" description="Secreted protein" evidence="2">
    <location>
        <begin position="23"/>
        <end position="255"/>
    </location>
</feature>
<feature type="signal peptide" evidence="2">
    <location>
        <begin position="1"/>
        <end position="22"/>
    </location>
</feature>
<evidence type="ECO:0000256" key="1">
    <source>
        <dbReference type="SAM" id="Phobius"/>
    </source>
</evidence>
<organism evidence="3 4">
    <name type="scientific">Methylomonas methanica (strain DSM 25384 / MC09)</name>
    <dbReference type="NCBI Taxonomy" id="857087"/>
    <lineage>
        <taxon>Bacteria</taxon>
        <taxon>Pseudomonadati</taxon>
        <taxon>Pseudomonadota</taxon>
        <taxon>Gammaproteobacteria</taxon>
        <taxon>Methylococcales</taxon>
        <taxon>Methylococcaceae</taxon>
        <taxon>Methylomonas</taxon>
    </lineage>
</organism>
<keyword evidence="4" id="KW-1185">Reference proteome</keyword>
<dbReference type="HOGENOM" id="CLU_1203703_0_0_6"/>
<reference evidence="4" key="3">
    <citation type="submission" date="2011-05" db="EMBL/GenBank/DDBJ databases">
        <title>Complete sequence of Methylomonas methanica MC09.</title>
        <authorList>
            <consortium name="US DOE Joint Genome Institute"/>
            <person name="Lucas S."/>
            <person name="Han J."/>
            <person name="Lapidus A."/>
            <person name="Cheng J.-F."/>
            <person name="Goodwin L."/>
            <person name="Pitluck S."/>
            <person name="Peters L."/>
            <person name="Mikhailova N."/>
            <person name="Teshima H."/>
            <person name="Han C."/>
            <person name="Tapia R."/>
            <person name="Land M."/>
            <person name="Hauser L."/>
            <person name="Kyrpides N."/>
            <person name="Ivanova N."/>
            <person name="Pagani I."/>
            <person name="Stein L."/>
            <person name="Woyke T."/>
        </authorList>
    </citation>
    <scope>NUCLEOTIDE SEQUENCE [LARGE SCALE GENOMIC DNA]</scope>
    <source>
        <strain evidence="4">MC09</strain>
    </source>
</reference>
<evidence type="ECO:0000256" key="2">
    <source>
        <dbReference type="SAM" id="SignalP"/>
    </source>
</evidence>
<keyword evidence="1" id="KW-0472">Membrane</keyword>
<sequence>MNLKSKLAAAMVLAANVSMAQAATYNVSAAFTDGGVQGQTVFNGSFDWDGSTVSNFSGLLSESMFGWNGTAFDSNGSAAGGMNGAAYSTNVFAQPGGYALNEAPLLNLTNQLASSTSGSLVTVSTFLQNSTDVVTGGGYDVTATPMAYGTMGDGNSRNYNAFFTLVFDSTNVTDTSATADQIVYGDMTSLGLMGPMLTGAMGMTAFLGGGSMGGAPLSLSITEVAAVPLPGAVWLFGGALLSLFGANRRKSVLPA</sequence>
<reference evidence="3 4" key="1">
    <citation type="journal article" date="2011" name="J. Bacteriol.">
        <title>Complete Genome Sequence of the Aerobic Marine Methanotroph Methylomonas methanica MC09.</title>
        <authorList>
            <person name="Boden R."/>
            <person name="Cunliffe M."/>
            <person name="Scanlan J."/>
            <person name="Moussard H."/>
            <person name="Kits K.D."/>
            <person name="Klotz M.G."/>
            <person name="Jetten M.S."/>
            <person name="Vuilleumier S."/>
            <person name="Han J."/>
            <person name="Peters L."/>
            <person name="Mikhailova N."/>
            <person name="Teshima H."/>
            <person name="Tapia R."/>
            <person name="Kyrpides N."/>
            <person name="Ivanova N."/>
            <person name="Pagani I."/>
            <person name="Cheng J.F."/>
            <person name="Goodwin L."/>
            <person name="Han C."/>
            <person name="Hauser L."/>
            <person name="Land M.L."/>
            <person name="Lapidus A."/>
            <person name="Lucas S."/>
            <person name="Pitluck S."/>
            <person name="Woyke T."/>
            <person name="Stein L."/>
            <person name="Murrell J.C."/>
        </authorList>
    </citation>
    <scope>NUCLEOTIDE SEQUENCE [LARGE SCALE GENOMIC DNA]</scope>
    <source>
        <strain evidence="3 4">MC09</strain>
    </source>
</reference>
<evidence type="ECO:0000313" key="4">
    <source>
        <dbReference type="Proteomes" id="UP000008888"/>
    </source>
</evidence>
<evidence type="ECO:0008006" key="5">
    <source>
        <dbReference type="Google" id="ProtNLM"/>
    </source>
</evidence>
<reference key="2">
    <citation type="submission" date="2011-05" db="EMBL/GenBank/DDBJ databases">
        <title>Complete genome sequence of the aerobic marine methanotroph Methylomonas methanica MC09.</title>
        <authorList>
            <person name="Boden R."/>
            <person name="Cunliffe M."/>
            <person name="Scanlan J."/>
            <person name="Moussard H."/>
            <person name="Kits K.D."/>
            <person name="Klotz M."/>
            <person name="Jetten M."/>
            <person name="Vuilleumier S."/>
            <person name="Han J."/>
            <person name="Peters L."/>
            <person name="Mikhailova N."/>
            <person name="Teshima H."/>
            <person name="Tapia R."/>
            <person name="Kyrpides N."/>
            <person name="Ivanova N."/>
            <person name="Pagani I."/>
            <person name="Cheng J.-F."/>
            <person name="Goodwin L."/>
            <person name="Han C."/>
            <person name="Hauser L."/>
            <person name="Land M."/>
            <person name="Lapidus A."/>
            <person name="Lucas S."/>
            <person name="Pitluck S."/>
            <person name="Woyke T."/>
            <person name="Stein L.Y."/>
            <person name="Murrell C."/>
        </authorList>
    </citation>
    <scope>NUCLEOTIDE SEQUENCE</scope>
    <source>
        <strain>MC09</strain>
    </source>
</reference>
<dbReference type="AlphaFoldDB" id="G0A235"/>
<gene>
    <name evidence="3" type="ordered locus">Metme_4227</name>
</gene>
<dbReference type="RefSeq" id="WP_013820793.1">
    <property type="nucleotide sequence ID" value="NC_015572.1"/>
</dbReference>
<feature type="transmembrane region" description="Helical" evidence="1">
    <location>
        <begin position="225"/>
        <end position="246"/>
    </location>
</feature>
<keyword evidence="1" id="KW-0812">Transmembrane</keyword>